<feature type="compositionally biased region" description="Basic residues" evidence="1">
    <location>
        <begin position="75"/>
        <end position="84"/>
    </location>
</feature>
<dbReference type="RefSeq" id="XP_031558219.1">
    <property type="nucleotide sequence ID" value="XM_031702359.1"/>
</dbReference>
<dbReference type="InParanoid" id="A0A6P8HPA3"/>
<evidence type="ECO:0000313" key="2">
    <source>
        <dbReference type="Proteomes" id="UP000515163"/>
    </source>
</evidence>
<evidence type="ECO:0000313" key="3">
    <source>
        <dbReference type="RefSeq" id="XP_031558219.1"/>
    </source>
</evidence>
<evidence type="ECO:0000256" key="1">
    <source>
        <dbReference type="SAM" id="MobiDB-lite"/>
    </source>
</evidence>
<proteinExistence type="predicted"/>
<organism evidence="2 3">
    <name type="scientific">Actinia tenebrosa</name>
    <name type="common">Australian red waratah sea anemone</name>
    <dbReference type="NCBI Taxonomy" id="6105"/>
    <lineage>
        <taxon>Eukaryota</taxon>
        <taxon>Metazoa</taxon>
        <taxon>Cnidaria</taxon>
        <taxon>Anthozoa</taxon>
        <taxon>Hexacorallia</taxon>
        <taxon>Actiniaria</taxon>
        <taxon>Actiniidae</taxon>
        <taxon>Actinia</taxon>
    </lineage>
</organism>
<sequence length="280" mass="30931">MKNQQQTVLTMDEKSRSSGNLTSRPSTTPNASNPFLCGAKSSRTLSDSENDNGLISASSPGLIPKTDRTGAGPFSRRRLSKFRRFNSDTSNEGKNESLEDQVHANKTADYSLLSRSNVPQTNLFLNPSESCLGGSEKSGFISICRSPRPISRCHIDINMNDSENINLNLMEDQKVSGDTSDHLFDTTVSTDVLSSAPLIKISTERNSSTEERRESQNPPSIQILINSLDSAKGEVNEDEKTEQPKLSVREQRRRSALCRANSKQVDDFLLVHNLRDLGLL</sequence>
<dbReference type="GeneID" id="116294714"/>
<dbReference type="Proteomes" id="UP000515163">
    <property type="component" value="Unplaced"/>
</dbReference>
<feature type="compositionally biased region" description="Polar residues" evidence="1">
    <location>
        <begin position="41"/>
        <end position="59"/>
    </location>
</feature>
<dbReference type="OrthoDB" id="5990529at2759"/>
<protein>
    <submittedName>
        <fullName evidence="3">Uncharacterized protein LOC116294714</fullName>
    </submittedName>
</protein>
<feature type="region of interest" description="Disordered" evidence="1">
    <location>
        <begin position="1"/>
        <end position="101"/>
    </location>
</feature>
<feature type="region of interest" description="Disordered" evidence="1">
    <location>
        <begin position="202"/>
        <end position="222"/>
    </location>
</feature>
<dbReference type="AlphaFoldDB" id="A0A6P8HPA3"/>
<dbReference type="KEGG" id="aten:116294714"/>
<feature type="compositionally biased region" description="Polar residues" evidence="1">
    <location>
        <begin position="17"/>
        <end position="33"/>
    </location>
</feature>
<accession>A0A6P8HPA3</accession>
<keyword evidence="2" id="KW-1185">Reference proteome</keyword>
<name>A0A6P8HPA3_ACTTE</name>
<gene>
    <name evidence="3" type="primary">LOC116294714</name>
</gene>
<reference evidence="3" key="1">
    <citation type="submission" date="2025-08" db="UniProtKB">
        <authorList>
            <consortium name="RefSeq"/>
        </authorList>
    </citation>
    <scope>IDENTIFICATION</scope>
    <source>
        <tissue evidence="3">Tentacle</tissue>
    </source>
</reference>
<feature type="compositionally biased region" description="Basic and acidic residues" evidence="1">
    <location>
        <begin position="91"/>
        <end position="101"/>
    </location>
</feature>